<proteinExistence type="predicted"/>
<keyword evidence="3" id="KW-1185">Reference proteome</keyword>
<dbReference type="AlphaFoldDB" id="A0AAE4C736"/>
<evidence type="ECO:0000313" key="2">
    <source>
        <dbReference type="EMBL" id="MDR6892119.1"/>
    </source>
</evidence>
<protein>
    <submittedName>
        <fullName evidence="2">VanZ family protein</fullName>
    </submittedName>
</protein>
<dbReference type="EMBL" id="JAVDUI010000001">
    <property type="protein sequence ID" value="MDR6892119.1"/>
    <property type="molecule type" value="Genomic_DNA"/>
</dbReference>
<feature type="transmembrane region" description="Helical" evidence="1">
    <location>
        <begin position="69"/>
        <end position="89"/>
    </location>
</feature>
<evidence type="ECO:0000313" key="3">
    <source>
        <dbReference type="Proteomes" id="UP001247307"/>
    </source>
</evidence>
<name>A0AAE4C736_9MICC</name>
<keyword evidence="1" id="KW-1133">Transmembrane helix</keyword>
<organism evidence="2 3">
    <name type="scientific">Falsarthrobacter nasiphocae</name>
    <dbReference type="NCBI Taxonomy" id="189863"/>
    <lineage>
        <taxon>Bacteria</taxon>
        <taxon>Bacillati</taxon>
        <taxon>Actinomycetota</taxon>
        <taxon>Actinomycetes</taxon>
        <taxon>Micrococcales</taxon>
        <taxon>Micrococcaceae</taxon>
        <taxon>Falsarthrobacter</taxon>
    </lineage>
</organism>
<gene>
    <name evidence="2" type="ORF">J2S35_001059</name>
</gene>
<feature type="transmembrane region" description="Helical" evidence="1">
    <location>
        <begin position="101"/>
        <end position="118"/>
    </location>
</feature>
<feature type="transmembrane region" description="Helical" evidence="1">
    <location>
        <begin position="48"/>
        <end position="64"/>
    </location>
</feature>
<sequence length="135" mass="14484">MRHFLASRSVSQRVMLVFGLTAVLLQLRSLYGEVNGSSPFPGLPVDKAVHFTIFALPVFFLLRAGLNRLAVLGAFVVHAPLSEVLQGMFFPGRSADPLDAVADFAGIAVALLSASWLSRRQQREASAPPPRSPGA</sequence>
<dbReference type="RefSeq" id="WP_309850685.1">
    <property type="nucleotide sequence ID" value="NZ_BAAAIU010000005.1"/>
</dbReference>
<accession>A0AAE4C736</accession>
<reference evidence="2" key="1">
    <citation type="submission" date="2023-07" db="EMBL/GenBank/DDBJ databases">
        <title>Sequencing the genomes of 1000 actinobacteria strains.</title>
        <authorList>
            <person name="Klenk H.-P."/>
        </authorList>
    </citation>
    <scope>NUCLEOTIDE SEQUENCE</scope>
    <source>
        <strain evidence="2">DSM 13988</strain>
    </source>
</reference>
<keyword evidence="1" id="KW-0472">Membrane</keyword>
<keyword evidence="1" id="KW-0812">Transmembrane</keyword>
<evidence type="ECO:0000256" key="1">
    <source>
        <dbReference type="SAM" id="Phobius"/>
    </source>
</evidence>
<dbReference type="Proteomes" id="UP001247307">
    <property type="component" value="Unassembled WGS sequence"/>
</dbReference>
<comment type="caution">
    <text evidence="2">The sequence shown here is derived from an EMBL/GenBank/DDBJ whole genome shotgun (WGS) entry which is preliminary data.</text>
</comment>